<evidence type="ECO:0000313" key="1">
    <source>
        <dbReference type="EMBL" id="SVA26473.1"/>
    </source>
</evidence>
<name>A0A381UIB1_9ZZZZ</name>
<reference evidence="1" key="1">
    <citation type="submission" date="2018-05" db="EMBL/GenBank/DDBJ databases">
        <authorList>
            <person name="Lanie J.A."/>
            <person name="Ng W.-L."/>
            <person name="Kazmierczak K.M."/>
            <person name="Andrzejewski T.M."/>
            <person name="Davidsen T.M."/>
            <person name="Wayne K.J."/>
            <person name="Tettelin H."/>
            <person name="Glass J.I."/>
            <person name="Rusch D."/>
            <person name="Podicherti R."/>
            <person name="Tsui H.-C.T."/>
            <person name="Winkler M.E."/>
        </authorList>
    </citation>
    <scope>NUCLEOTIDE SEQUENCE</scope>
</reference>
<organism evidence="1">
    <name type="scientific">marine metagenome</name>
    <dbReference type="NCBI Taxonomy" id="408172"/>
    <lineage>
        <taxon>unclassified sequences</taxon>
        <taxon>metagenomes</taxon>
        <taxon>ecological metagenomes</taxon>
    </lineage>
</organism>
<sequence length="180" mass="21063">MTVFVLTFILIISGLSSQKLLIPMDQEQNDHLKAYGIAYYILTRNVNVEWLLNYRGGSFLVDDHPFIQAECRIRGVSILQISDEIIDIYATIEENNMDIALLEKAPKIAIYTPPSKQPWDDAVTLALAYAEVRYETLWDEEVLNGELPEYDWLHLHHEDFTGQYGKFYRNYHNAQWYIDQ</sequence>
<protein>
    <recommendedName>
        <fullName evidence="2">Asparagine synthetase B</fullName>
    </recommendedName>
</protein>
<gene>
    <name evidence="1" type="ORF">METZ01_LOCUS79327</name>
</gene>
<proteinExistence type="predicted"/>
<evidence type="ECO:0008006" key="2">
    <source>
        <dbReference type="Google" id="ProtNLM"/>
    </source>
</evidence>
<dbReference type="AlphaFoldDB" id="A0A381UIB1"/>
<dbReference type="EMBL" id="UINC01006261">
    <property type="protein sequence ID" value="SVA26473.1"/>
    <property type="molecule type" value="Genomic_DNA"/>
</dbReference>
<feature type="non-terminal residue" evidence="1">
    <location>
        <position position="180"/>
    </location>
</feature>
<accession>A0A381UIB1</accession>